<reference evidence="1 2" key="1">
    <citation type="submission" date="2019-02" db="EMBL/GenBank/DDBJ databases">
        <title>WGS of Pseudoxanthomonas species novum from clinical isolates.</title>
        <authorList>
            <person name="Bernier A.-M."/>
            <person name="Bernard K."/>
            <person name="Vachon A."/>
        </authorList>
    </citation>
    <scope>NUCLEOTIDE SEQUENCE [LARGE SCALE GENOMIC DNA]</scope>
    <source>
        <strain evidence="1 2">NML171202</strain>
    </source>
</reference>
<evidence type="ECO:0000313" key="1">
    <source>
        <dbReference type="EMBL" id="TAA29756.1"/>
    </source>
</evidence>
<dbReference type="RefSeq" id="WP_130518065.1">
    <property type="nucleotide sequence ID" value="NZ_SHMA01000002.1"/>
</dbReference>
<dbReference type="Proteomes" id="UP000291286">
    <property type="component" value="Unassembled WGS sequence"/>
</dbReference>
<organism evidence="1 2">
    <name type="scientific">Pseudoxanthomonas winnipegensis</name>
    <dbReference type="NCBI Taxonomy" id="2480810"/>
    <lineage>
        <taxon>Bacteria</taxon>
        <taxon>Pseudomonadati</taxon>
        <taxon>Pseudomonadota</taxon>
        <taxon>Gammaproteobacteria</taxon>
        <taxon>Lysobacterales</taxon>
        <taxon>Lysobacteraceae</taxon>
        <taxon>Pseudoxanthomonas</taxon>
    </lineage>
</organism>
<comment type="caution">
    <text evidence="1">The sequence shown here is derived from an EMBL/GenBank/DDBJ whole genome shotgun (WGS) entry which is preliminary data.</text>
</comment>
<sequence length="150" mass="15978">MPRSPSSWNASASCRLEWRPSRLLGATLALIGVLAVCAVLASALPGWGIALLGPCSAAQASVSLRRYLRRPSCLLVIPGGDAAPTLDGVTLTRCQVQWRGPLAFLAWRDATGRRGHLVWWPDTLEARARRELRLAAEGLAVSARGAAMAP</sequence>
<protein>
    <submittedName>
        <fullName evidence="1">Uncharacterized protein</fullName>
    </submittedName>
</protein>
<accession>A0A4Q8LJI8</accession>
<evidence type="ECO:0000313" key="2">
    <source>
        <dbReference type="Proteomes" id="UP000291286"/>
    </source>
</evidence>
<proteinExistence type="predicted"/>
<gene>
    <name evidence="1" type="ORF">EA661_09415</name>
</gene>
<name>A0A4Q8LJI8_9GAMM</name>
<dbReference type="EMBL" id="SHMB01000003">
    <property type="protein sequence ID" value="TAA29756.1"/>
    <property type="molecule type" value="Genomic_DNA"/>
</dbReference>
<dbReference type="AlphaFoldDB" id="A0A4Q8LJI8"/>